<dbReference type="AlphaFoldDB" id="A0A848DNT8"/>
<gene>
    <name evidence="1" type="ORF">HF519_21885</name>
</gene>
<dbReference type="EMBL" id="JAAXKZ010000098">
    <property type="protein sequence ID" value="NMH94179.1"/>
    <property type="molecule type" value="Genomic_DNA"/>
</dbReference>
<evidence type="ECO:0000313" key="2">
    <source>
        <dbReference type="Proteomes" id="UP000586918"/>
    </source>
</evidence>
<evidence type="ECO:0008006" key="3">
    <source>
        <dbReference type="Google" id="ProtNLM"/>
    </source>
</evidence>
<proteinExistence type="predicted"/>
<evidence type="ECO:0000313" key="1">
    <source>
        <dbReference type="EMBL" id="NMH94179.1"/>
    </source>
</evidence>
<name>A0A848DNT8_9PSEU</name>
<comment type="caution">
    <text evidence="1">The sequence shown here is derived from an EMBL/GenBank/DDBJ whole genome shotgun (WGS) entry which is preliminary data.</text>
</comment>
<organism evidence="1 2">
    <name type="scientific">Pseudonocardia bannensis</name>
    <dbReference type="NCBI Taxonomy" id="630973"/>
    <lineage>
        <taxon>Bacteria</taxon>
        <taxon>Bacillati</taxon>
        <taxon>Actinomycetota</taxon>
        <taxon>Actinomycetes</taxon>
        <taxon>Pseudonocardiales</taxon>
        <taxon>Pseudonocardiaceae</taxon>
        <taxon>Pseudonocardia</taxon>
    </lineage>
</organism>
<accession>A0A848DNT8</accession>
<dbReference type="Proteomes" id="UP000586918">
    <property type="component" value="Unassembled WGS sequence"/>
</dbReference>
<dbReference type="Pfam" id="PF12686">
    <property type="entry name" value="DUF3800"/>
    <property type="match status" value="1"/>
</dbReference>
<sequence>MPEPPAYIDESFHEHDAEGFYVLAAAVLAQEADEIGALLQGLAAHRSPGKLHWTESSARYRQAAVERIAGLDALHVIVVGAPVAARKQERARAICLRRLAFELNGLGVTQLVVESRQQVLDQRDVRTIQQARFDLPKGTLLRVEHHRGATDPRLWVADIVAGAVRAHHLGNSTYRDQLGALLHLVEVPTAD</sequence>
<protein>
    <recommendedName>
        <fullName evidence="3">DUF3800 domain-containing protein</fullName>
    </recommendedName>
</protein>
<dbReference type="InterPro" id="IPR024524">
    <property type="entry name" value="DUF3800"/>
</dbReference>
<dbReference type="RefSeq" id="WP_169414870.1">
    <property type="nucleotide sequence ID" value="NZ_JAAXKZ010000098.1"/>
</dbReference>
<reference evidence="1 2" key="1">
    <citation type="submission" date="2020-04" db="EMBL/GenBank/DDBJ databases">
        <authorList>
            <person name="Klaysubun C."/>
            <person name="Duangmal K."/>
            <person name="Lipun K."/>
        </authorList>
    </citation>
    <scope>NUCLEOTIDE SEQUENCE [LARGE SCALE GENOMIC DNA]</scope>
    <source>
        <strain evidence="1 2">DSM 45300</strain>
    </source>
</reference>
<keyword evidence="2" id="KW-1185">Reference proteome</keyword>